<keyword evidence="4" id="KW-0720">Serine protease</keyword>
<evidence type="ECO:0000256" key="5">
    <source>
        <dbReference type="PROSITE-ProRule" id="PRU01240"/>
    </source>
</evidence>
<dbReference type="GO" id="GO:0006508">
    <property type="term" value="P:proteolysis"/>
    <property type="evidence" value="ECO:0007669"/>
    <property type="project" value="UniProtKB-KW"/>
</dbReference>
<keyword evidence="2" id="KW-0645">Protease</keyword>
<organism evidence="7 8">
    <name type="scientific">Lachnoclostridium phytofermentans</name>
    <dbReference type="NCBI Taxonomy" id="66219"/>
    <lineage>
        <taxon>Bacteria</taxon>
        <taxon>Bacillati</taxon>
        <taxon>Bacillota</taxon>
        <taxon>Clostridia</taxon>
        <taxon>Lachnospirales</taxon>
        <taxon>Lachnospiraceae</taxon>
    </lineage>
</organism>
<feature type="domain" description="Peptidase S8/S53" evidence="6">
    <location>
        <begin position="88"/>
        <end position="285"/>
    </location>
</feature>
<evidence type="ECO:0000259" key="6">
    <source>
        <dbReference type="Pfam" id="PF00082"/>
    </source>
</evidence>
<reference evidence="7 8" key="1">
    <citation type="journal article" date="2018" name="Nat. Biotechnol.">
        <title>A standardized bacterial taxonomy based on genome phylogeny substantially revises the tree of life.</title>
        <authorList>
            <person name="Parks D.H."/>
            <person name="Chuvochina M."/>
            <person name="Waite D.W."/>
            <person name="Rinke C."/>
            <person name="Skarshewski A."/>
            <person name="Chaumeil P.A."/>
            <person name="Hugenholtz P."/>
        </authorList>
    </citation>
    <scope>NUCLEOTIDE SEQUENCE [LARGE SCALE GENOMIC DNA]</scope>
    <source>
        <strain evidence="7">UBA11728</strain>
    </source>
</reference>
<comment type="caution">
    <text evidence="7">The sequence shown here is derived from an EMBL/GenBank/DDBJ whole genome shotgun (WGS) entry which is preliminary data.</text>
</comment>
<dbReference type="Gene3D" id="3.40.50.200">
    <property type="entry name" value="Peptidase S8/S53 domain"/>
    <property type="match status" value="1"/>
</dbReference>
<comment type="caution">
    <text evidence="5">Lacks conserved residue(s) required for the propagation of feature annotation.</text>
</comment>
<dbReference type="EMBL" id="DPVV01000564">
    <property type="protein sequence ID" value="HCL04126.1"/>
    <property type="molecule type" value="Genomic_DNA"/>
</dbReference>
<dbReference type="PANTHER" id="PTHR43806">
    <property type="entry name" value="PEPTIDASE S8"/>
    <property type="match status" value="1"/>
</dbReference>
<name>A0A3D2XAX0_9FIRM</name>
<evidence type="ECO:0000256" key="1">
    <source>
        <dbReference type="ARBA" id="ARBA00011073"/>
    </source>
</evidence>
<dbReference type="InterPro" id="IPR015500">
    <property type="entry name" value="Peptidase_S8_subtilisin-rel"/>
</dbReference>
<dbReference type="InterPro" id="IPR036852">
    <property type="entry name" value="Peptidase_S8/S53_dom_sf"/>
</dbReference>
<feature type="non-terminal residue" evidence="7">
    <location>
        <position position="514"/>
    </location>
</feature>
<comment type="similarity">
    <text evidence="1 5">Belongs to the peptidase S8 family.</text>
</comment>
<dbReference type="PROSITE" id="PS00137">
    <property type="entry name" value="SUBTILASE_HIS"/>
    <property type="match status" value="1"/>
</dbReference>
<dbReference type="AlphaFoldDB" id="A0A3D2XAX0"/>
<dbReference type="PANTHER" id="PTHR43806:SF11">
    <property type="entry name" value="CEREVISIN-RELATED"/>
    <property type="match status" value="1"/>
</dbReference>
<dbReference type="SUPFAM" id="SSF52743">
    <property type="entry name" value="Subtilisin-like"/>
    <property type="match status" value="1"/>
</dbReference>
<dbReference type="InterPro" id="IPR017310">
    <property type="entry name" value="Pept_S8A_subtilisin_clostridia"/>
</dbReference>
<dbReference type="InterPro" id="IPR023827">
    <property type="entry name" value="Peptidase_S8_Asp-AS"/>
</dbReference>
<dbReference type="PIRSF" id="PIRSF037894">
    <property type="entry name" value="Subtilisin_rel_CspABC"/>
    <property type="match status" value="1"/>
</dbReference>
<accession>A0A3D2XAX0</accession>
<dbReference type="InterPro" id="IPR034045">
    <property type="entry name" value="Pep_S8_CspA-like"/>
</dbReference>
<dbReference type="InterPro" id="IPR000209">
    <property type="entry name" value="Peptidase_S8/S53_dom"/>
</dbReference>
<dbReference type="PRINTS" id="PR00723">
    <property type="entry name" value="SUBTILISIN"/>
</dbReference>
<dbReference type="InterPro" id="IPR022398">
    <property type="entry name" value="Peptidase_S8_His-AS"/>
</dbReference>
<dbReference type="InterPro" id="IPR050131">
    <property type="entry name" value="Peptidase_S8_subtilisin-like"/>
</dbReference>
<dbReference type="Gene3D" id="2.60.120.1290">
    <property type="match status" value="1"/>
</dbReference>
<gene>
    <name evidence="7" type="ORF">DHW61_17240</name>
</gene>
<evidence type="ECO:0000256" key="3">
    <source>
        <dbReference type="ARBA" id="ARBA00022801"/>
    </source>
</evidence>
<evidence type="ECO:0000313" key="7">
    <source>
        <dbReference type="EMBL" id="HCL04126.1"/>
    </source>
</evidence>
<dbReference type="PROSITE" id="PS00136">
    <property type="entry name" value="SUBTILASE_ASP"/>
    <property type="match status" value="1"/>
</dbReference>
<dbReference type="GO" id="GO:0004252">
    <property type="term" value="F:serine-type endopeptidase activity"/>
    <property type="evidence" value="ECO:0007669"/>
    <property type="project" value="InterPro"/>
</dbReference>
<evidence type="ECO:0000256" key="4">
    <source>
        <dbReference type="ARBA" id="ARBA00022825"/>
    </source>
</evidence>
<protein>
    <submittedName>
        <fullName evidence="7">Peptidase S8</fullName>
    </submittedName>
</protein>
<sequence length="514" mass="56544">MVDEIINEEYMDLIIPNSILENFSYATNKTVINDRYTLINVPKETIDVCELGSIYSYIPAIYTTDSTTALDETGVTKFRYEPEYELYGTGVLIGIIDSGINYLHPAFRYSDNTTKIQAIWDQTLNNEATSGKDTEFSYGTIYTKDDINHALKQPNPLTIVPTDDEFGHGTMIAGIAVGSEDEKNEFSGVAPLSELVVVKLKQAKNIIKDIFAVSNDKICYQESDIMKGIRFVFETAKNLKRPFVLCIALGTNQGGHYSLGPLTDFLEFITTFPGLCSVISGGNEGNTGRHFSGFLTAENSTKDILIHAGDKDKNFLIEIWPQYSQIVSLVLISPSGEISTNLVLDPIKLNTHKLYIGETFICIDNILSGGRQLILIRFVNIQSGLWTIRYSNLDKINWEINAFLPSGNILSNDTYFLDSDSFTTITAPGNSIAPITITSYNSIDGNISAFSSKGYSRDGEIKPDLVAPGEHITAPSQNDSYVTTNGTGAAVAIVSGIVALIYEWAITQGNFTNL</sequence>
<dbReference type="CDD" id="cd07478">
    <property type="entry name" value="Peptidases_S8_CspA-like"/>
    <property type="match status" value="1"/>
</dbReference>
<proteinExistence type="inferred from homology"/>
<dbReference type="PROSITE" id="PS51892">
    <property type="entry name" value="SUBTILASE"/>
    <property type="match status" value="1"/>
</dbReference>
<dbReference type="Proteomes" id="UP000262969">
    <property type="component" value="Unassembled WGS sequence"/>
</dbReference>
<evidence type="ECO:0000256" key="2">
    <source>
        <dbReference type="ARBA" id="ARBA00022670"/>
    </source>
</evidence>
<keyword evidence="3" id="KW-0378">Hydrolase</keyword>
<evidence type="ECO:0000313" key="8">
    <source>
        <dbReference type="Proteomes" id="UP000262969"/>
    </source>
</evidence>
<feature type="domain" description="Peptidase S8/S53" evidence="6">
    <location>
        <begin position="414"/>
        <end position="503"/>
    </location>
</feature>
<dbReference type="Pfam" id="PF00082">
    <property type="entry name" value="Peptidase_S8"/>
    <property type="match status" value="2"/>
</dbReference>